<accession>A0ABW3D754</accession>
<keyword evidence="3" id="KW-1185">Reference proteome</keyword>
<protein>
    <submittedName>
        <fullName evidence="2">Uncharacterized protein</fullName>
    </submittedName>
</protein>
<sequence>MNSRGRMGLLLLSFLLVAASIPVGISESDGPLTIGDPLLSSRQPDSYLHSVVRSFEPTMAVLIAVVLYLIFLRKKLLPLFRFRYADLMIFKLRHRQFLMPIKFTSTFVGFRIDLFR</sequence>
<feature type="transmembrane region" description="Helical" evidence="1">
    <location>
        <begin position="50"/>
        <end position="71"/>
    </location>
</feature>
<reference evidence="3" key="1">
    <citation type="journal article" date="2019" name="Int. J. Syst. Evol. Microbiol.">
        <title>The Global Catalogue of Microorganisms (GCM) 10K type strain sequencing project: providing services to taxonomists for standard genome sequencing and annotation.</title>
        <authorList>
            <consortium name="The Broad Institute Genomics Platform"/>
            <consortium name="The Broad Institute Genome Sequencing Center for Infectious Disease"/>
            <person name="Wu L."/>
            <person name="Ma J."/>
        </authorList>
    </citation>
    <scope>NUCLEOTIDE SEQUENCE [LARGE SCALE GENOMIC DNA]</scope>
    <source>
        <strain evidence="3">CCUG 57263</strain>
    </source>
</reference>
<dbReference type="Proteomes" id="UP001597120">
    <property type="component" value="Unassembled WGS sequence"/>
</dbReference>
<keyword evidence="1" id="KW-1133">Transmembrane helix</keyword>
<organism evidence="2 3">
    <name type="scientific">Paenibacillus residui</name>
    <dbReference type="NCBI Taxonomy" id="629724"/>
    <lineage>
        <taxon>Bacteria</taxon>
        <taxon>Bacillati</taxon>
        <taxon>Bacillota</taxon>
        <taxon>Bacilli</taxon>
        <taxon>Bacillales</taxon>
        <taxon>Paenibacillaceae</taxon>
        <taxon>Paenibacillus</taxon>
    </lineage>
</organism>
<dbReference type="RefSeq" id="WP_144941686.1">
    <property type="nucleotide sequence ID" value="NZ_JBHTIU010000027.1"/>
</dbReference>
<evidence type="ECO:0000256" key="1">
    <source>
        <dbReference type="SAM" id="Phobius"/>
    </source>
</evidence>
<keyword evidence="1" id="KW-0812">Transmembrane</keyword>
<proteinExistence type="predicted"/>
<comment type="caution">
    <text evidence="2">The sequence shown here is derived from an EMBL/GenBank/DDBJ whole genome shotgun (WGS) entry which is preliminary data.</text>
</comment>
<keyword evidence="1" id="KW-0472">Membrane</keyword>
<dbReference type="EMBL" id="JBHTIU010000027">
    <property type="protein sequence ID" value="MFD0868975.1"/>
    <property type="molecule type" value="Genomic_DNA"/>
</dbReference>
<evidence type="ECO:0000313" key="2">
    <source>
        <dbReference type="EMBL" id="MFD0868975.1"/>
    </source>
</evidence>
<gene>
    <name evidence="2" type="ORF">ACFQ03_07420</name>
</gene>
<name>A0ABW3D754_9BACL</name>
<evidence type="ECO:0000313" key="3">
    <source>
        <dbReference type="Proteomes" id="UP001597120"/>
    </source>
</evidence>